<accession>A0ABU3TAZ4</accession>
<sequence length="76" mass="8195">MTSPPRRSVPLSMWLCTAAVIAFAAVALFDTDGLWRWNIMALGLALVIAGGVRLGVELLRAHAPEGPDPREPRGEE</sequence>
<keyword evidence="1" id="KW-1133">Transmembrane helix</keyword>
<gene>
    <name evidence="2" type="ORF">RWH45_14900</name>
</gene>
<keyword evidence="3" id="KW-1185">Reference proteome</keyword>
<keyword evidence="1" id="KW-0472">Membrane</keyword>
<dbReference type="RefSeq" id="WP_315995661.1">
    <property type="nucleotide sequence ID" value="NZ_JAWDIS010000003.1"/>
</dbReference>
<feature type="transmembrane region" description="Helical" evidence="1">
    <location>
        <begin position="12"/>
        <end position="29"/>
    </location>
</feature>
<dbReference type="EMBL" id="JAWDIS010000003">
    <property type="protein sequence ID" value="MDU0368502.1"/>
    <property type="molecule type" value="Genomic_DNA"/>
</dbReference>
<comment type="caution">
    <text evidence="2">The sequence shown here is derived from an EMBL/GenBank/DDBJ whole genome shotgun (WGS) entry which is preliminary data.</text>
</comment>
<evidence type="ECO:0000313" key="3">
    <source>
        <dbReference type="Proteomes" id="UP001263371"/>
    </source>
</evidence>
<evidence type="ECO:0000256" key="1">
    <source>
        <dbReference type="SAM" id="Phobius"/>
    </source>
</evidence>
<keyword evidence="1" id="KW-0812">Transmembrane</keyword>
<name>A0ABU3TAZ4_9MICO</name>
<feature type="transmembrane region" description="Helical" evidence="1">
    <location>
        <begin position="35"/>
        <end position="56"/>
    </location>
</feature>
<proteinExistence type="predicted"/>
<reference evidence="2 3" key="1">
    <citation type="submission" date="2023-09" db="EMBL/GenBank/DDBJ databases">
        <title>Microbacterium fusihabitans sp. nov., Microbacterium phycihabitans sp. nov., and Microbacterium cervinum sp. nov., isolated from dried seaweeds of beach.</title>
        <authorList>
            <person name="Lee S.D."/>
        </authorList>
    </citation>
    <scope>NUCLEOTIDE SEQUENCE [LARGE SCALE GENOMIC DNA]</scope>
    <source>
        <strain evidence="2 3">KSW4-17</strain>
    </source>
</reference>
<protein>
    <submittedName>
        <fullName evidence="2">Uncharacterized protein</fullName>
    </submittedName>
</protein>
<dbReference type="Proteomes" id="UP001263371">
    <property type="component" value="Unassembled WGS sequence"/>
</dbReference>
<evidence type="ECO:0000313" key="2">
    <source>
        <dbReference type="EMBL" id="MDU0368502.1"/>
    </source>
</evidence>
<organism evidence="2 3">
    <name type="scientific">Microbacterium galbum</name>
    <dbReference type="NCBI Taxonomy" id="3075994"/>
    <lineage>
        <taxon>Bacteria</taxon>
        <taxon>Bacillati</taxon>
        <taxon>Actinomycetota</taxon>
        <taxon>Actinomycetes</taxon>
        <taxon>Micrococcales</taxon>
        <taxon>Microbacteriaceae</taxon>
        <taxon>Microbacterium</taxon>
    </lineage>
</organism>